<dbReference type="PANTHER" id="PTHR45663">
    <property type="entry name" value="GEO12009P1"/>
    <property type="match status" value="1"/>
</dbReference>
<evidence type="ECO:0000313" key="9">
    <source>
        <dbReference type="EMBL" id="PZX12837.1"/>
    </source>
</evidence>
<gene>
    <name evidence="9" type="ORF">LX69_02791</name>
</gene>
<evidence type="ECO:0000256" key="5">
    <source>
        <dbReference type="ARBA" id="ARBA00023284"/>
    </source>
</evidence>
<evidence type="ECO:0000256" key="7">
    <source>
        <dbReference type="SAM" id="SignalP"/>
    </source>
</evidence>
<dbReference type="Proteomes" id="UP000249239">
    <property type="component" value="Unassembled WGS sequence"/>
</dbReference>
<evidence type="ECO:0000259" key="8">
    <source>
        <dbReference type="PROSITE" id="PS51352"/>
    </source>
</evidence>
<evidence type="ECO:0000256" key="3">
    <source>
        <dbReference type="ARBA" id="ARBA00022982"/>
    </source>
</evidence>
<evidence type="ECO:0000256" key="2">
    <source>
        <dbReference type="ARBA" id="ARBA00022448"/>
    </source>
</evidence>
<dbReference type="EMBL" id="QKZK01000029">
    <property type="protein sequence ID" value="PZX12837.1"/>
    <property type="molecule type" value="Genomic_DNA"/>
</dbReference>
<comment type="caution">
    <text evidence="9">The sequence shown here is derived from an EMBL/GenBank/DDBJ whole genome shotgun (WGS) entry which is preliminary data.</text>
</comment>
<feature type="signal peptide" evidence="7">
    <location>
        <begin position="1"/>
        <end position="21"/>
    </location>
</feature>
<dbReference type="SUPFAM" id="SSF52833">
    <property type="entry name" value="Thioredoxin-like"/>
    <property type="match status" value="1"/>
</dbReference>
<dbReference type="InterPro" id="IPR005746">
    <property type="entry name" value="Thioredoxin"/>
</dbReference>
<keyword evidence="7" id="KW-0732">Signal</keyword>
<dbReference type="GO" id="GO:0015035">
    <property type="term" value="F:protein-disulfide reductase activity"/>
    <property type="evidence" value="ECO:0007669"/>
    <property type="project" value="UniProtKB-UniRule"/>
</dbReference>
<keyword evidence="4" id="KW-1015">Disulfide bond</keyword>
<dbReference type="PANTHER" id="PTHR45663:SF11">
    <property type="entry name" value="GEO12009P1"/>
    <property type="match status" value="1"/>
</dbReference>
<dbReference type="InterPro" id="IPR013766">
    <property type="entry name" value="Thioredoxin_domain"/>
</dbReference>
<dbReference type="OrthoDB" id="6399635at2"/>
<dbReference type="Pfam" id="PF00085">
    <property type="entry name" value="Thioredoxin"/>
    <property type="match status" value="1"/>
</dbReference>
<feature type="chain" id="PRO_5016076986" description="Thioredoxin" evidence="7">
    <location>
        <begin position="22"/>
        <end position="157"/>
    </location>
</feature>
<keyword evidence="3" id="KW-0249">Electron transport</keyword>
<dbReference type="GO" id="GO:0005737">
    <property type="term" value="C:cytoplasm"/>
    <property type="evidence" value="ECO:0007669"/>
    <property type="project" value="TreeGrafter"/>
</dbReference>
<evidence type="ECO:0000256" key="4">
    <source>
        <dbReference type="ARBA" id="ARBA00023157"/>
    </source>
</evidence>
<dbReference type="PROSITE" id="PS51257">
    <property type="entry name" value="PROKAR_LIPOPROTEIN"/>
    <property type="match status" value="1"/>
</dbReference>
<dbReference type="PROSITE" id="PS51352">
    <property type="entry name" value="THIOREDOXIN_2"/>
    <property type="match status" value="1"/>
</dbReference>
<dbReference type="PROSITE" id="PS00194">
    <property type="entry name" value="THIOREDOXIN_1"/>
    <property type="match status" value="1"/>
</dbReference>
<sequence>MKYLVIAALLGVFFSTSTSCANNEKPENGSVAVSADSAKVVYLTKETFKAKVFDYEANKEWKYAGNVPAIVDFYADWCGPCRMLSPVLEDLQKQYGNKLQVYKINTDKEKELAATFGIRSLPTVVFIPLEGQPQAVMGFQPKESLEQIISNVLKVQK</sequence>
<keyword evidence="2" id="KW-0813">Transport</keyword>
<proteinExistence type="inferred from homology"/>
<evidence type="ECO:0000313" key="10">
    <source>
        <dbReference type="Proteomes" id="UP000249239"/>
    </source>
</evidence>
<dbReference type="InterPro" id="IPR017937">
    <property type="entry name" value="Thioredoxin_CS"/>
</dbReference>
<evidence type="ECO:0000256" key="6">
    <source>
        <dbReference type="NCBIfam" id="TIGR01068"/>
    </source>
</evidence>
<dbReference type="NCBIfam" id="TIGR01068">
    <property type="entry name" value="thioredoxin"/>
    <property type="match status" value="1"/>
</dbReference>
<dbReference type="PRINTS" id="PR00421">
    <property type="entry name" value="THIOREDOXIN"/>
</dbReference>
<keyword evidence="5" id="KW-0676">Redox-active center</keyword>
<accession>A0A2W7N3A5</accession>
<evidence type="ECO:0000256" key="1">
    <source>
        <dbReference type="ARBA" id="ARBA00008987"/>
    </source>
</evidence>
<dbReference type="CDD" id="cd02947">
    <property type="entry name" value="TRX_family"/>
    <property type="match status" value="1"/>
</dbReference>
<organism evidence="9 10">
    <name type="scientific">Breznakibacter xylanolyticus</name>
    <dbReference type="NCBI Taxonomy" id="990"/>
    <lineage>
        <taxon>Bacteria</taxon>
        <taxon>Pseudomonadati</taxon>
        <taxon>Bacteroidota</taxon>
        <taxon>Bacteroidia</taxon>
        <taxon>Marinilabiliales</taxon>
        <taxon>Marinilabiliaceae</taxon>
        <taxon>Breznakibacter</taxon>
    </lineage>
</organism>
<protein>
    <recommendedName>
        <fullName evidence="6">Thioredoxin</fullName>
    </recommendedName>
</protein>
<dbReference type="InterPro" id="IPR036249">
    <property type="entry name" value="Thioredoxin-like_sf"/>
</dbReference>
<reference evidence="9 10" key="1">
    <citation type="submission" date="2018-06" db="EMBL/GenBank/DDBJ databases">
        <title>Genomic Encyclopedia of Archaeal and Bacterial Type Strains, Phase II (KMG-II): from individual species to whole genera.</title>
        <authorList>
            <person name="Goeker M."/>
        </authorList>
    </citation>
    <scope>NUCLEOTIDE SEQUENCE [LARGE SCALE GENOMIC DNA]</scope>
    <source>
        <strain evidence="9 10">DSM 6779</strain>
    </source>
</reference>
<comment type="similarity">
    <text evidence="1">Belongs to the thioredoxin family.</text>
</comment>
<feature type="domain" description="Thioredoxin" evidence="8">
    <location>
        <begin position="32"/>
        <end position="154"/>
    </location>
</feature>
<dbReference type="AlphaFoldDB" id="A0A2W7N3A5"/>
<name>A0A2W7N3A5_9BACT</name>
<keyword evidence="10" id="KW-1185">Reference proteome</keyword>
<dbReference type="FunFam" id="3.40.30.10:FF:000229">
    <property type="entry name" value="Thioredoxin (TRX)"/>
    <property type="match status" value="1"/>
</dbReference>
<dbReference type="Gene3D" id="3.40.30.10">
    <property type="entry name" value="Glutaredoxin"/>
    <property type="match status" value="1"/>
</dbReference>